<dbReference type="EnsemblMetazoa" id="CJA16059.1">
    <property type="protein sequence ID" value="CJA16059.1"/>
    <property type="gene ID" value="WBGene00135263"/>
</dbReference>
<feature type="domain" description="Ubiquitin-like protease family profile" evidence="5">
    <location>
        <begin position="523"/>
        <end position="667"/>
    </location>
</feature>
<evidence type="ECO:0000259" key="6">
    <source>
        <dbReference type="PROSITE" id="PS50878"/>
    </source>
</evidence>
<dbReference type="Gene3D" id="3.30.70.270">
    <property type="match status" value="1"/>
</dbReference>
<comment type="similarity">
    <text evidence="1">Belongs to the peptidase C48 family.</text>
</comment>
<reference evidence="8" key="1">
    <citation type="submission" date="2010-08" db="EMBL/GenBank/DDBJ databases">
        <authorList>
            <consortium name="Caenorhabditis japonica Sequencing Consortium"/>
            <person name="Wilson R.K."/>
        </authorList>
    </citation>
    <scope>NUCLEOTIDE SEQUENCE [LARGE SCALE GENOMIC DNA]</scope>
    <source>
        <strain evidence="8">DF5081</strain>
    </source>
</reference>
<dbReference type="SUPFAM" id="SSF56672">
    <property type="entry name" value="DNA/RNA polymerases"/>
    <property type="match status" value="1"/>
</dbReference>
<name>A0A8R1I3U4_CAEJA</name>
<dbReference type="InterPro" id="IPR003653">
    <property type="entry name" value="Peptidase_C48_C"/>
</dbReference>
<evidence type="ECO:0000256" key="2">
    <source>
        <dbReference type="ARBA" id="ARBA00022670"/>
    </source>
</evidence>
<dbReference type="InterPro" id="IPR038765">
    <property type="entry name" value="Papain-like_cys_pep_sf"/>
</dbReference>
<reference evidence="7" key="2">
    <citation type="submission" date="2022-06" db="UniProtKB">
        <authorList>
            <consortium name="EnsemblMetazoa"/>
        </authorList>
    </citation>
    <scope>IDENTIFICATION</scope>
    <source>
        <strain evidence="7">DF5081</strain>
    </source>
</reference>
<proteinExistence type="inferred from homology"/>
<dbReference type="CDD" id="cd01650">
    <property type="entry name" value="RT_nLTR_like"/>
    <property type="match status" value="1"/>
</dbReference>
<evidence type="ECO:0000256" key="3">
    <source>
        <dbReference type="ARBA" id="ARBA00022801"/>
    </source>
</evidence>
<dbReference type="GO" id="GO:0006508">
    <property type="term" value="P:proteolysis"/>
    <property type="evidence" value="ECO:0007669"/>
    <property type="project" value="UniProtKB-KW"/>
</dbReference>
<feature type="compositionally biased region" description="Basic and acidic residues" evidence="4">
    <location>
        <begin position="921"/>
        <end position="937"/>
    </location>
</feature>
<dbReference type="PROSITE" id="PS50600">
    <property type="entry name" value="ULP_PROTEASE"/>
    <property type="match status" value="1"/>
</dbReference>
<dbReference type="Pfam" id="PF00078">
    <property type="entry name" value="RVT_1"/>
    <property type="match status" value="1"/>
</dbReference>
<accession>A0A8R1I3U4</accession>
<dbReference type="SUPFAM" id="SSF54001">
    <property type="entry name" value="Cysteine proteinases"/>
    <property type="match status" value="1"/>
</dbReference>
<feature type="region of interest" description="Disordered" evidence="4">
    <location>
        <begin position="913"/>
        <end position="940"/>
    </location>
</feature>
<evidence type="ECO:0000259" key="5">
    <source>
        <dbReference type="PROSITE" id="PS50600"/>
    </source>
</evidence>
<feature type="domain" description="Reverse transcriptase" evidence="6">
    <location>
        <begin position="1055"/>
        <end position="1328"/>
    </location>
</feature>
<keyword evidence="2" id="KW-0645">Protease</keyword>
<evidence type="ECO:0000313" key="7">
    <source>
        <dbReference type="EnsemblMetazoa" id="CJA16059.1"/>
    </source>
</evidence>
<protein>
    <recommendedName>
        <fullName evidence="9">Reverse transcriptase domain-containing protein</fullName>
    </recommendedName>
</protein>
<dbReference type="Gene3D" id="3.40.395.10">
    <property type="entry name" value="Adenoviral Proteinase, Chain A"/>
    <property type="match status" value="1"/>
</dbReference>
<dbReference type="PANTHER" id="PTHR19446">
    <property type="entry name" value="REVERSE TRANSCRIPTASES"/>
    <property type="match status" value="1"/>
</dbReference>
<organism evidence="7 8">
    <name type="scientific">Caenorhabditis japonica</name>
    <dbReference type="NCBI Taxonomy" id="281687"/>
    <lineage>
        <taxon>Eukaryota</taxon>
        <taxon>Metazoa</taxon>
        <taxon>Ecdysozoa</taxon>
        <taxon>Nematoda</taxon>
        <taxon>Chromadorea</taxon>
        <taxon>Rhabditida</taxon>
        <taxon>Rhabditina</taxon>
        <taxon>Rhabditomorpha</taxon>
        <taxon>Rhabditoidea</taxon>
        <taxon>Rhabditidae</taxon>
        <taxon>Peloderinae</taxon>
        <taxon>Caenorhabditis</taxon>
    </lineage>
</organism>
<feature type="region of interest" description="Disordered" evidence="4">
    <location>
        <begin position="1813"/>
        <end position="1833"/>
    </location>
</feature>
<feature type="region of interest" description="Disordered" evidence="4">
    <location>
        <begin position="707"/>
        <end position="726"/>
    </location>
</feature>
<evidence type="ECO:0000256" key="1">
    <source>
        <dbReference type="ARBA" id="ARBA00005234"/>
    </source>
</evidence>
<dbReference type="InterPro" id="IPR043502">
    <property type="entry name" value="DNA/RNA_pol_sf"/>
</dbReference>
<keyword evidence="8" id="KW-1185">Reference proteome</keyword>
<dbReference type="Proteomes" id="UP000005237">
    <property type="component" value="Unassembled WGS sequence"/>
</dbReference>
<sequence>MIQTGSLKNWKLKLDHELPGSTRLRPDIYLKSPNGSEIILGDVTIPYEHGIEAMQTAWQKKIEKYEEGFKYLRSTGKKLTIVPIVVGALGSWWKPTTDSLVSLGIDKNTISDAQTQGEGHFGRTTTVFGRTTKIFARKSAKSDISELKTHDYWFFAFLTRNPLRNPVLRNVGDRCCWNSEHFFGNLPKFHSAIIETSRKRDHSCYLCLCMCCEKDNLLLAAELPGRKRFSGWEKNNSVMILKRISRKSVEKIDKEHFPIRGGGDNNKKKVGVVSLAVEKYIDSKSVILRLDYPTDDLYGCFVGDCPTKVRAGLGADHFRYLSKHMKDKHQMKVNLTYKCTLCKIDAPGTSTKATVWMKSHLLKVHGMTAETRTRKNDCIGTKFSGKPETVKEKTPEKIADLEGKIQTRSVSKRLSALKESAKKTAVEEGVAPAKAPKLVAILEEADERKKSSARRSLAPLINFDDKSKATPMLPKRSELPDSISTLQGVERLKASRKFFQEKDRRASNVRRESLVPPASKSSIPKKRFNTWCLDSESTADAWLTDEVIVWYIDKLITDVTTIKRKYKVLDPIWWPKYKIYGFEHIREELKGPETYFFPVCENNHWILLIMSPDKIWYSNSIPVEPEGDVEKFMRLTNKTRSYFDSPVPTQKDNVNCGVHVCLVAQSIIVNRFWYEELDVKLFRKIVKFTLLQAGYELYSEPYATLTSAEPDQNDASEANENDKDWADTTQTLDESTLNQRDDEVFLLRPTIVAENEQKVFEEAKIEADELLALDEQRVSELLTELTDDDEVFSERDQPEVVDRAAIPSLMALELMPPPKADPADGNPQRNIRKVGKQMGKKPKVPTGKPDELVIKVRDWFSREYESYLRDGRSFQRLQWITDVLTAAILKASVGDEQTVEKIRKRCPPMEMEEGEMATQTEVKKAPQNDKRHADSDNRMASGSLRELYSKNRPKAFNVIVGKDSKQCEIPIDKIEKFFLGTTSETNVPSEVLQKMGSKIPKLDIGDWIEQEFSEKEISEALKKTKDTAPGVDGLRYHHLSWFDPTSKLLAQLYNECRKHRKIPEHWKEAETVLLYKGGDESKPDNWRPISLMPTIYKLYSSLWNRRIRSVEGVMSKCQRGFQEREGCAESIGILRTAIEIAKGRRKNLSVAWLDLTNAFGSVPHELIESTLKAYGFPPMVIDIVMDMYKGASIRVKTRSEKSNQILIKSGVKQGDPISPTLFNMCLENVIRRHLETACGHKCLNTTIKVLAFADDMAVLSESKDQLQRELKKLDDDCTPLNLIFKPAKCASLIIDRGQVDGYAEIFLKGLQIRNLKETDTYKYLGVQTGIQTRTSALSLMTSVAKELDMVVNSDLLPHQKLDCTKSFVLPKMTYMYMNSVPKLTELREFTKVTMKAVKAMHNIPLRGSPLEYIQLPIGKGGLGVPSPKNVALIAYLASTMKRLWSDDAYIQRIYSDYLEEVAREETYSIFVTTNDLAKYLSGELETDKKAFGFNSFTRIQEVCKSLTKIQDSPLHKLKFIVKDEKLAILVQAVEHGPEKIFTEKHVKKLQQLLKAEVNDALLHRFMNEKRVKSEVIRVVQQYPQCNSFVRTGGKVSLSAHKFVHKARLNLLNCNYNNYGENRGKVCRRCGHANETQWHILNECRFNLSRLITMRHDAVLYKVKQLIKDGEKKNWDLEIDQEVSVSSRLRPDIYMTSPDRNAIIIADVTCPYEHGTEAMERAWENKVEKYEQGFNYLRKMGKKLTILPIVIGSLGTWWAKTSESLTELGIDRNVVHRTIPELCSIVLEYSKNCYWHHIFGDTYVNAPFKFGGEKPSGNDWKGKAPKRTLPPDKA</sequence>
<evidence type="ECO:0000313" key="8">
    <source>
        <dbReference type="Proteomes" id="UP000005237"/>
    </source>
</evidence>
<dbReference type="PROSITE" id="PS50878">
    <property type="entry name" value="RT_POL"/>
    <property type="match status" value="1"/>
</dbReference>
<dbReference type="InterPro" id="IPR000477">
    <property type="entry name" value="RT_dom"/>
</dbReference>
<dbReference type="InterPro" id="IPR043128">
    <property type="entry name" value="Rev_trsase/Diguanyl_cyclase"/>
</dbReference>
<dbReference type="GO" id="GO:0008234">
    <property type="term" value="F:cysteine-type peptidase activity"/>
    <property type="evidence" value="ECO:0007669"/>
    <property type="project" value="InterPro"/>
</dbReference>
<keyword evidence="3" id="KW-0378">Hydrolase</keyword>
<evidence type="ECO:0000256" key="4">
    <source>
        <dbReference type="SAM" id="MobiDB-lite"/>
    </source>
</evidence>
<evidence type="ECO:0008006" key="9">
    <source>
        <dbReference type="Google" id="ProtNLM"/>
    </source>
</evidence>